<evidence type="ECO:0000256" key="1">
    <source>
        <dbReference type="SAM" id="Phobius"/>
    </source>
</evidence>
<reference evidence="3" key="1">
    <citation type="submission" date="2016-10" db="EMBL/GenBank/DDBJ databases">
        <authorList>
            <person name="Varghese N."/>
        </authorList>
    </citation>
    <scope>NUCLEOTIDE SEQUENCE [LARGE SCALE GENOMIC DNA]</scope>
    <source>
        <strain evidence="3">DSM 20406</strain>
    </source>
</reference>
<proteinExistence type="predicted"/>
<keyword evidence="1" id="KW-1133">Transmembrane helix</keyword>
<evidence type="ECO:0000313" key="3">
    <source>
        <dbReference type="Proteomes" id="UP000183028"/>
    </source>
</evidence>
<sequence>MIRVINVVIVIAVVMMSVISQLNGHSDHRQRYALMYRYEFL</sequence>
<evidence type="ECO:0000313" key="2">
    <source>
        <dbReference type="EMBL" id="SEI73632.1"/>
    </source>
</evidence>
<keyword evidence="1" id="KW-0472">Membrane</keyword>
<accession>A0A1H6TCW6</accession>
<dbReference type="Proteomes" id="UP000183028">
    <property type="component" value="Unassembled WGS sequence"/>
</dbReference>
<dbReference type="EMBL" id="FNYK01000020">
    <property type="protein sequence ID" value="SEI73632.1"/>
    <property type="molecule type" value="Genomic_DNA"/>
</dbReference>
<keyword evidence="1" id="KW-0812">Transmembrane</keyword>
<dbReference type="AlphaFoldDB" id="A0A1H6TCW6"/>
<protein>
    <submittedName>
        <fullName evidence="2">Uncharacterized protein</fullName>
    </submittedName>
</protein>
<organism evidence="2 3">
    <name type="scientific">Sharpea azabuensis</name>
    <dbReference type="NCBI Taxonomy" id="322505"/>
    <lineage>
        <taxon>Bacteria</taxon>
        <taxon>Bacillati</taxon>
        <taxon>Bacillota</taxon>
        <taxon>Erysipelotrichia</taxon>
        <taxon>Erysipelotrichales</taxon>
        <taxon>Coprobacillaceae</taxon>
        <taxon>Sharpea</taxon>
    </lineage>
</organism>
<feature type="transmembrane region" description="Helical" evidence="1">
    <location>
        <begin position="6"/>
        <end position="24"/>
    </location>
</feature>
<name>A0A1H6TCW6_9FIRM</name>
<gene>
    <name evidence="2" type="ORF">SAMN04487834_102016</name>
</gene>
<keyword evidence="3" id="KW-1185">Reference proteome</keyword>